<dbReference type="InterPro" id="IPR050287">
    <property type="entry name" value="MTA/SAH_deaminase"/>
</dbReference>
<dbReference type="InterPro" id="IPR011059">
    <property type="entry name" value="Metal-dep_hydrolase_composite"/>
</dbReference>
<dbReference type="Gene3D" id="3.20.20.140">
    <property type="entry name" value="Metal-dependent hydrolases"/>
    <property type="match status" value="1"/>
</dbReference>
<dbReference type="InterPro" id="IPR006680">
    <property type="entry name" value="Amidohydro-rel"/>
</dbReference>
<dbReference type="AlphaFoldDB" id="A0A0W8F6A3"/>
<dbReference type="EC" id="3.5.4.26" evidence="2"/>
<dbReference type="PANTHER" id="PTHR43794">
    <property type="entry name" value="AMINOHYDROLASE SSNA-RELATED"/>
    <property type="match status" value="1"/>
</dbReference>
<feature type="domain" description="Amidohydrolase-related" evidence="1">
    <location>
        <begin position="80"/>
        <end position="358"/>
    </location>
</feature>
<sequence length="383" mass="41896">MFYYEKLNTLPRLITIAMSNIAKPKVAPPGAARLKQDELILQGTIIYGDDFQPIEGYISIRDGIIKEAGTGQVDADFEGIVCPRFVNSHIHLGDSAFKDPPFLPLSELVGPKGLKISLLSETPRERLIEGMRRSLVQMVDSGTYAFADFREGGEAGVRMLQEAAKDMPLLVRVFGRPAQGKTETPEGCYGLGISSTRDFDPSLIQRMVLEARRAGKAVAIHAGESARDDIPDAFSLLPDHLVHMSRAEESDLRSVAGMGTPLVICPRSNLITGSGLPNVKRMIELGITVGVGTDNVMLNSPNMFMEMHLISRALLHDDRQVFKMCTLNGAEIMGLDQKLGSIREGKEAKVMVINGSSDNLWGSTHPLRSIVRRAEPTDILAIF</sequence>
<evidence type="ECO:0000313" key="2">
    <source>
        <dbReference type="EMBL" id="KUG16411.1"/>
    </source>
</evidence>
<dbReference type="Pfam" id="PF01979">
    <property type="entry name" value="Amidohydro_1"/>
    <property type="match status" value="1"/>
</dbReference>
<keyword evidence="2" id="KW-0378">Hydrolase</keyword>
<reference evidence="2" key="1">
    <citation type="journal article" date="2015" name="Proc. Natl. Acad. Sci. U.S.A.">
        <title>Networks of energetic and metabolic interactions define dynamics in microbial communities.</title>
        <authorList>
            <person name="Embree M."/>
            <person name="Liu J.K."/>
            <person name="Al-Bassam M.M."/>
            <person name="Zengler K."/>
        </authorList>
    </citation>
    <scope>NUCLEOTIDE SEQUENCE</scope>
</reference>
<dbReference type="GO" id="GO:0008835">
    <property type="term" value="F:diaminohydroxyphosphoribosylaminopyrimidine deaminase activity"/>
    <property type="evidence" value="ECO:0007669"/>
    <property type="project" value="UniProtKB-EC"/>
</dbReference>
<proteinExistence type="predicted"/>
<dbReference type="EMBL" id="LNQE01001499">
    <property type="protein sequence ID" value="KUG16411.1"/>
    <property type="molecule type" value="Genomic_DNA"/>
</dbReference>
<protein>
    <submittedName>
        <fullName evidence="2">Putative pyrimidine deaminase archaeal</fullName>
        <ecNumber evidence="2">3.5.4.26</ecNumber>
    </submittedName>
</protein>
<gene>
    <name evidence="2" type="ORF">ASZ90_013919</name>
</gene>
<evidence type="ECO:0000259" key="1">
    <source>
        <dbReference type="Pfam" id="PF01979"/>
    </source>
</evidence>
<organism evidence="2">
    <name type="scientific">hydrocarbon metagenome</name>
    <dbReference type="NCBI Taxonomy" id="938273"/>
    <lineage>
        <taxon>unclassified sequences</taxon>
        <taxon>metagenomes</taxon>
        <taxon>ecological metagenomes</taxon>
    </lineage>
</organism>
<dbReference type="PANTHER" id="PTHR43794:SF5">
    <property type="entry name" value="CHLOROHYDROLASE FAMILY PROTEIN"/>
    <property type="match status" value="1"/>
</dbReference>
<accession>A0A0W8F6A3</accession>
<comment type="caution">
    <text evidence="2">The sequence shown here is derived from an EMBL/GenBank/DDBJ whole genome shotgun (WGS) entry which is preliminary data.</text>
</comment>
<name>A0A0W8F6A3_9ZZZZ</name>
<dbReference type="SUPFAM" id="SSF51556">
    <property type="entry name" value="Metallo-dependent hydrolases"/>
    <property type="match status" value="1"/>
</dbReference>
<dbReference type="InterPro" id="IPR032466">
    <property type="entry name" value="Metal_Hydrolase"/>
</dbReference>
<dbReference type="SUPFAM" id="SSF51338">
    <property type="entry name" value="Composite domain of metallo-dependent hydrolases"/>
    <property type="match status" value="1"/>
</dbReference>